<dbReference type="Proteomes" id="UP000436088">
    <property type="component" value="Unassembled WGS sequence"/>
</dbReference>
<keyword evidence="3" id="KW-1185">Reference proteome</keyword>
<reference evidence="2" key="1">
    <citation type="submission" date="2019-09" db="EMBL/GenBank/DDBJ databases">
        <title>Draft genome information of white flower Hibiscus syriacus.</title>
        <authorList>
            <person name="Kim Y.-M."/>
        </authorList>
    </citation>
    <scope>NUCLEOTIDE SEQUENCE [LARGE SCALE GENOMIC DNA]</scope>
    <source>
        <strain evidence="2">YM2019G1</strain>
    </source>
</reference>
<organism evidence="2 3">
    <name type="scientific">Hibiscus syriacus</name>
    <name type="common">Rose of Sharon</name>
    <dbReference type="NCBI Taxonomy" id="106335"/>
    <lineage>
        <taxon>Eukaryota</taxon>
        <taxon>Viridiplantae</taxon>
        <taxon>Streptophyta</taxon>
        <taxon>Embryophyta</taxon>
        <taxon>Tracheophyta</taxon>
        <taxon>Spermatophyta</taxon>
        <taxon>Magnoliopsida</taxon>
        <taxon>eudicotyledons</taxon>
        <taxon>Gunneridae</taxon>
        <taxon>Pentapetalae</taxon>
        <taxon>rosids</taxon>
        <taxon>malvids</taxon>
        <taxon>Malvales</taxon>
        <taxon>Malvaceae</taxon>
        <taxon>Malvoideae</taxon>
        <taxon>Hibiscus</taxon>
    </lineage>
</organism>
<evidence type="ECO:0000256" key="1">
    <source>
        <dbReference type="SAM" id="MobiDB-lite"/>
    </source>
</evidence>
<proteinExistence type="predicted"/>
<protein>
    <submittedName>
        <fullName evidence="2">Uncharacterized protein</fullName>
    </submittedName>
</protein>
<dbReference type="AlphaFoldDB" id="A0A6A3CQX0"/>
<dbReference type="EMBL" id="VEPZ02000224">
    <property type="protein sequence ID" value="KAE8729591.1"/>
    <property type="molecule type" value="Genomic_DNA"/>
</dbReference>
<comment type="caution">
    <text evidence="2">The sequence shown here is derived from an EMBL/GenBank/DDBJ whole genome shotgun (WGS) entry which is preliminary data.</text>
</comment>
<sequence length="352" mass="38964">MITRIRYASYKLQNGFESPFHPYKLGNSASKLPGNFPANIQGLQFISNDMGKWKQLGTHILVEDDSPPGAGSGGSSKFNFSLWSGDGGESGRECGGSGGKASNGGREYVIRGGGKASRRKQAEKGSHGGGTFFGNNCPRCSCHNAIHSPENHTSIAPKFSSPYAGFRLRSRRRPNFDRRFEIIIVFVIESGTIPLKLIEAKRCQTSVISSQSFDVFFSSIAGKISNSPPIIAPFTTPPVPSCSLCRFESAGVNLGLRRRRRVRRWSSQRFGRVEIELSAIQKFELIFTLGGGLTRHTRRRRESEWMKTGLTGFDRFRPVRTSLTGLNWFDRSDPTRPDPSVDPTRPLTVDLI</sequence>
<accession>A0A6A3CQX0</accession>
<feature type="compositionally biased region" description="Gly residues" evidence="1">
    <location>
        <begin position="89"/>
        <end position="102"/>
    </location>
</feature>
<evidence type="ECO:0000313" key="3">
    <source>
        <dbReference type="Proteomes" id="UP000436088"/>
    </source>
</evidence>
<feature type="region of interest" description="Disordered" evidence="1">
    <location>
        <begin position="89"/>
        <end position="128"/>
    </location>
</feature>
<evidence type="ECO:0000313" key="2">
    <source>
        <dbReference type="EMBL" id="KAE8729591.1"/>
    </source>
</evidence>
<gene>
    <name evidence="2" type="ORF">F3Y22_tig00003507pilonHSYRG00110</name>
</gene>
<feature type="region of interest" description="Disordered" evidence="1">
    <location>
        <begin position="330"/>
        <end position="352"/>
    </location>
</feature>
<name>A0A6A3CQX0_HIBSY</name>